<dbReference type="InterPro" id="IPR007274">
    <property type="entry name" value="Cop_transporter"/>
</dbReference>
<dbReference type="PANTHER" id="PTHR12483">
    <property type="entry name" value="SOLUTE CARRIER FAMILY 31 COPPER TRANSPORTERS"/>
    <property type="match status" value="1"/>
</dbReference>
<evidence type="ECO:0000256" key="3">
    <source>
        <dbReference type="ARBA" id="ARBA00022796"/>
    </source>
</evidence>
<organism evidence="8 9">
    <name type="scientific">Momordica charantia</name>
    <name type="common">Bitter gourd</name>
    <name type="synonym">Balsam pear</name>
    <dbReference type="NCBI Taxonomy" id="3673"/>
    <lineage>
        <taxon>Eukaryota</taxon>
        <taxon>Viridiplantae</taxon>
        <taxon>Streptophyta</taxon>
        <taxon>Embryophyta</taxon>
        <taxon>Tracheophyta</taxon>
        <taxon>Spermatophyta</taxon>
        <taxon>Magnoliopsida</taxon>
        <taxon>eudicotyledons</taxon>
        <taxon>Gunneridae</taxon>
        <taxon>Pentapetalae</taxon>
        <taxon>rosids</taxon>
        <taxon>fabids</taxon>
        <taxon>Cucurbitales</taxon>
        <taxon>Cucurbitaceae</taxon>
        <taxon>Momordiceae</taxon>
        <taxon>Momordica</taxon>
    </lineage>
</organism>
<evidence type="ECO:0000313" key="8">
    <source>
        <dbReference type="Proteomes" id="UP000504603"/>
    </source>
</evidence>
<comment type="similarity">
    <text evidence="1 6">Belongs to the copper transporter (Ctr) (TC 1.A.56) family. SLC31A subfamily.</text>
</comment>
<dbReference type="GO" id="GO:0005886">
    <property type="term" value="C:plasma membrane"/>
    <property type="evidence" value="ECO:0007669"/>
    <property type="project" value="TreeGrafter"/>
</dbReference>
<evidence type="ECO:0000256" key="1">
    <source>
        <dbReference type="ARBA" id="ARBA00006921"/>
    </source>
</evidence>
<evidence type="ECO:0000256" key="5">
    <source>
        <dbReference type="ARBA" id="ARBA00023136"/>
    </source>
</evidence>
<keyword evidence="3 6" id="KW-0187">Copper transport</keyword>
<evidence type="ECO:0000313" key="9">
    <source>
        <dbReference type="RefSeq" id="XP_022151475.1"/>
    </source>
</evidence>
<dbReference type="Pfam" id="PF04145">
    <property type="entry name" value="Ctr"/>
    <property type="match status" value="2"/>
</dbReference>
<dbReference type="OrthoDB" id="73901at2759"/>
<protein>
    <recommendedName>
        <fullName evidence="6">Copper transport protein</fullName>
    </recommendedName>
</protein>
<evidence type="ECO:0000256" key="7">
    <source>
        <dbReference type="SAM" id="MobiDB-lite"/>
    </source>
</evidence>
<dbReference type="KEGG" id="mcha:111019407"/>
<keyword evidence="2 6" id="KW-0812">Transmembrane</keyword>
<keyword evidence="6" id="KW-0813">Transport</keyword>
<feature type="region of interest" description="Disordered" evidence="7">
    <location>
        <begin position="73"/>
        <end position="97"/>
    </location>
</feature>
<comment type="subcellular location">
    <subcellularLocation>
        <location evidence="6">Membrane</location>
        <topology evidence="6">Multi-pass membrane protein</topology>
    </subcellularLocation>
</comment>
<accession>A0A6J1DB95</accession>
<dbReference type="RefSeq" id="XP_022151475.1">
    <property type="nucleotide sequence ID" value="XM_022295783.1"/>
</dbReference>
<feature type="transmembrane region" description="Helical" evidence="6">
    <location>
        <begin position="131"/>
        <end position="152"/>
    </location>
</feature>
<evidence type="ECO:0000256" key="2">
    <source>
        <dbReference type="ARBA" id="ARBA00022692"/>
    </source>
</evidence>
<dbReference type="Proteomes" id="UP000504603">
    <property type="component" value="Unplaced"/>
</dbReference>
<dbReference type="PANTHER" id="PTHR12483:SF85">
    <property type="entry name" value="COPPER TRANSPORT PROTEIN"/>
    <property type="match status" value="1"/>
</dbReference>
<proteinExistence type="inferred from homology"/>
<dbReference type="GeneID" id="111019407"/>
<dbReference type="AlphaFoldDB" id="A0A6J1DB95"/>
<evidence type="ECO:0000256" key="6">
    <source>
        <dbReference type="RuleBase" id="RU367022"/>
    </source>
</evidence>
<keyword evidence="4 6" id="KW-1133">Transmembrane helix</keyword>
<keyword evidence="6" id="KW-0406">Ion transport</keyword>
<keyword evidence="8" id="KW-1185">Reference proteome</keyword>
<evidence type="ECO:0000256" key="4">
    <source>
        <dbReference type="ARBA" id="ARBA00022989"/>
    </source>
</evidence>
<dbReference type="GO" id="GO:0005375">
    <property type="term" value="F:copper ion transmembrane transporter activity"/>
    <property type="evidence" value="ECO:0007669"/>
    <property type="project" value="UniProtKB-UniRule"/>
</dbReference>
<reference evidence="9" key="1">
    <citation type="submission" date="2025-08" db="UniProtKB">
        <authorList>
            <consortium name="RefSeq"/>
        </authorList>
    </citation>
    <scope>IDENTIFICATION</scope>
    <source>
        <strain evidence="9">OHB3-1</strain>
    </source>
</reference>
<sequence>MSEWLLRFLCWCGGYGGWGFYTRGRWIDDGKFRGCSCPLFSGVTGGSVLHPSTSFYLLLRRAWPLSNEHHPGASGMDSMDMSPPAMDGNTSTNNSTGNNMTMTMMTTKMQMSFYWGKDAVVLFSGWPKESLGMYILAFFFIFLLAFTVEFLSHTPPNKLGKSPVVGASIQAVIYAFRTGLAYLVMLAVMSFNVGIFIAAVAGHTLGFFVVEVHALTVEKRTDSTEV</sequence>
<keyword evidence="6" id="KW-0186">Copper</keyword>
<gene>
    <name evidence="9" type="primary">LOC111019407</name>
</gene>
<name>A0A6J1DB95_MOMCH</name>
<keyword evidence="5 6" id="KW-0472">Membrane</keyword>